<feature type="signal peptide" evidence="5">
    <location>
        <begin position="1"/>
        <end position="22"/>
    </location>
</feature>
<dbReference type="GO" id="GO:0009055">
    <property type="term" value="F:electron transfer activity"/>
    <property type="evidence" value="ECO:0007669"/>
    <property type="project" value="InterPro"/>
</dbReference>
<evidence type="ECO:0000313" key="7">
    <source>
        <dbReference type="EMBL" id="TCT09364.1"/>
    </source>
</evidence>
<keyword evidence="1 4" id="KW-0349">Heme</keyword>
<dbReference type="Gene3D" id="1.10.760.10">
    <property type="entry name" value="Cytochrome c-like domain"/>
    <property type="match status" value="1"/>
</dbReference>
<name>A0A4R3M7C6_9HYPH</name>
<evidence type="ECO:0000313" key="8">
    <source>
        <dbReference type="Proteomes" id="UP000295678"/>
    </source>
</evidence>
<dbReference type="GO" id="GO:0020037">
    <property type="term" value="F:heme binding"/>
    <property type="evidence" value="ECO:0007669"/>
    <property type="project" value="InterPro"/>
</dbReference>
<dbReference type="AlphaFoldDB" id="A0A4R3M7C6"/>
<evidence type="ECO:0000256" key="3">
    <source>
        <dbReference type="ARBA" id="ARBA00023004"/>
    </source>
</evidence>
<dbReference type="RefSeq" id="WP_245499751.1">
    <property type="nucleotide sequence ID" value="NZ_SMAK01000007.1"/>
</dbReference>
<dbReference type="SUPFAM" id="SSF46626">
    <property type="entry name" value="Cytochrome c"/>
    <property type="match status" value="1"/>
</dbReference>
<evidence type="ECO:0000256" key="1">
    <source>
        <dbReference type="ARBA" id="ARBA00022617"/>
    </source>
</evidence>
<sequence length="107" mass="11092">MRLAVAATLAIGLTAAAAPVAADPVETGRAIVTANCAPCHAVGHAGASPDPAAPAFRILARRWPLNHLEEALAEGIVVGHSTVQMPEFVFDPEEISAIIAYLETIQE</sequence>
<keyword evidence="5" id="KW-0732">Signal</keyword>
<keyword evidence="3 4" id="KW-0408">Iron</keyword>
<dbReference type="Pfam" id="PF13442">
    <property type="entry name" value="Cytochrome_CBB3"/>
    <property type="match status" value="1"/>
</dbReference>
<dbReference type="GO" id="GO:0046872">
    <property type="term" value="F:metal ion binding"/>
    <property type="evidence" value="ECO:0007669"/>
    <property type="project" value="UniProtKB-KW"/>
</dbReference>
<dbReference type="EMBL" id="SMAK01000007">
    <property type="protein sequence ID" value="TCT09364.1"/>
    <property type="molecule type" value="Genomic_DNA"/>
</dbReference>
<dbReference type="InterPro" id="IPR009056">
    <property type="entry name" value="Cyt_c-like_dom"/>
</dbReference>
<evidence type="ECO:0000259" key="6">
    <source>
        <dbReference type="PROSITE" id="PS51007"/>
    </source>
</evidence>
<keyword evidence="8" id="KW-1185">Reference proteome</keyword>
<evidence type="ECO:0000256" key="4">
    <source>
        <dbReference type="PROSITE-ProRule" id="PRU00433"/>
    </source>
</evidence>
<feature type="domain" description="Cytochrome c" evidence="6">
    <location>
        <begin position="23"/>
        <end position="106"/>
    </location>
</feature>
<comment type="caution">
    <text evidence="7">The sequence shown here is derived from an EMBL/GenBank/DDBJ whole genome shotgun (WGS) entry which is preliminary data.</text>
</comment>
<reference evidence="7 8" key="1">
    <citation type="submission" date="2019-03" db="EMBL/GenBank/DDBJ databases">
        <title>Genomic Encyclopedia of Type Strains, Phase IV (KMG-IV): sequencing the most valuable type-strain genomes for metagenomic binning, comparative biology and taxonomic classification.</title>
        <authorList>
            <person name="Goeker M."/>
        </authorList>
    </citation>
    <scope>NUCLEOTIDE SEQUENCE [LARGE SCALE GENOMIC DNA]</scope>
    <source>
        <strain evidence="7 8">DSM 19345</strain>
    </source>
</reference>
<proteinExistence type="predicted"/>
<dbReference type="Proteomes" id="UP000295678">
    <property type="component" value="Unassembled WGS sequence"/>
</dbReference>
<keyword evidence="2 4" id="KW-0479">Metal-binding</keyword>
<gene>
    <name evidence="7" type="ORF">EDC22_107212</name>
</gene>
<organism evidence="7 8">
    <name type="scientific">Tepidamorphus gemmatus</name>
    <dbReference type="NCBI Taxonomy" id="747076"/>
    <lineage>
        <taxon>Bacteria</taxon>
        <taxon>Pseudomonadati</taxon>
        <taxon>Pseudomonadota</taxon>
        <taxon>Alphaproteobacteria</taxon>
        <taxon>Hyphomicrobiales</taxon>
        <taxon>Tepidamorphaceae</taxon>
        <taxon>Tepidamorphus</taxon>
    </lineage>
</organism>
<evidence type="ECO:0000256" key="2">
    <source>
        <dbReference type="ARBA" id="ARBA00022723"/>
    </source>
</evidence>
<dbReference type="InterPro" id="IPR036909">
    <property type="entry name" value="Cyt_c-like_dom_sf"/>
</dbReference>
<feature type="chain" id="PRO_5020427248" evidence="5">
    <location>
        <begin position="23"/>
        <end position="107"/>
    </location>
</feature>
<protein>
    <submittedName>
        <fullName evidence="7">Cbb3-type cytochrome c oxidase subunit III</fullName>
    </submittedName>
</protein>
<dbReference type="PROSITE" id="PS51007">
    <property type="entry name" value="CYTC"/>
    <property type="match status" value="1"/>
</dbReference>
<accession>A0A4R3M7C6</accession>
<evidence type="ECO:0000256" key="5">
    <source>
        <dbReference type="SAM" id="SignalP"/>
    </source>
</evidence>